<accession>A0A6N7YTZ1</accession>
<protein>
    <submittedName>
        <fullName evidence="1">Uncharacterized protein</fullName>
    </submittedName>
</protein>
<reference evidence="1 2" key="1">
    <citation type="submission" date="2019-11" db="EMBL/GenBank/DDBJ databases">
        <title>Draft genome of Amycolatopsis RM579.</title>
        <authorList>
            <person name="Duangmal K."/>
            <person name="Mingma R."/>
        </authorList>
    </citation>
    <scope>NUCLEOTIDE SEQUENCE [LARGE SCALE GENOMIC DNA]</scope>
    <source>
        <strain evidence="1 2">RM579</strain>
    </source>
</reference>
<evidence type="ECO:0000313" key="2">
    <source>
        <dbReference type="Proteomes" id="UP000440096"/>
    </source>
</evidence>
<dbReference type="AlphaFoldDB" id="A0A6N7YTZ1"/>
<dbReference type="EMBL" id="WMBA01000021">
    <property type="protein sequence ID" value="MTD55402.1"/>
    <property type="molecule type" value="Genomic_DNA"/>
</dbReference>
<dbReference type="OrthoDB" id="4535364at2"/>
<keyword evidence="2" id="KW-1185">Reference proteome</keyword>
<comment type="caution">
    <text evidence="1">The sequence shown here is derived from an EMBL/GenBank/DDBJ whole genome shotgun (WGS) entry which is preliminary data.</text>
</comment>
<evidence type="ECO:0000313" key="1">
    <source>
        <dbReference type="EMBL" id="MTD55402.1"/>
    </source>
</evidence>
<proteinExistence type="predicted"/>
<sequence>MATPGFAAHLLDEEGGVRWIEALTDEDPHHLVHVVRGLEPAEALVALGAKEKLIRVWELSEDGPGEGTLLAGRVGEWTFVYDNQAATWDEDSTTALSADGRTAATSMYSINADVSLTYAVDGKVVSWVNRDDLDLEADLPGMPAELRSAFEAAGNVEQEDFEPGEADFDICMRAICALAGLYCTIDDIRRLPLLVTPIG</sequence>
<gene>
    <name evidence="1" type="ORF">GKO32_15650</name>
</gene>
<dbReference type="Proteomes" id="UP000440096">
    <property type="component" value="Unassembled WGS sequence"/>
</dbReference>
<name>A0A6N7YTZ1_9PSEU</name>
<organism evidence="1 2">
    <name type="scientific">Amycolatopsis pithecellobii</name>
    <dbReference type="NCBI Taxonomy" id="664692"/>
    <lineage>
        <taxon>Bacteria</taxon>
        <taxon>Bacillati</taxon>
        <taxon>Actinomycetota</taxon>
        <taxon>Actinomycetes</taxon>
        <taxon>Pseudonocardiales</taxon>
        <taxon>Pseudonocardiaceae</taxon>
        <taxon>Amycolatopsis</taxon>
    </lineage>
</organism>